<keyword evidence="2" id="KW-1185">Reference proteome</keyword>
<proteinExistence type="predicted"/>
<evidence type="ECO:0000313" key="1">
    <source>
        <dbReference type="EMBL" id="MBB4097787.1"/>
    </source>
</evidence>
<name>A0A7W6JST4_9SPHN</name>
<protein>
    <submittedName>
        <fullName evidence="1">Uncharacterized protein</fullName>
    </submittedName>
</protein>
<comment type="caution">
    <text evidence="1">The sequence shown here is derived from an EMBL/GenBank/DDBJ whole genome shotgun (WGS) entry which is preliminary data.</text>
</comment>
<gene>
    <name evidence="1" type="ORF">GGR46_001320</name>
</gene>
<accession>A0A7W6JST4</accession>
<dbReference type="AlphaFoldDB" id="A0A7W6JST4"/>
<dbReference type="Proteomes" id="UP000557392">
    <property type="component" value="Unassembled WGS sequence"/>
</dbReference>
<dbReference type="EMBL" id="JACIEH010000001">
    <property type="protein sequence ID" value="MBB4097787.1"/>
    <property type="molecule type" value="Genomic_DNA"/>
</dbReference>
<organism evidence="1 2">
    <name type="scientific">Sphingomonas kyeonggiensis</name>
    <dbReference type="NCBI Taxonomy" id="1268553"/>
    <lineage>
        <taxon>Bacteria</taxon>
        <taxon>Pseudomonadati</taxon>
        <taxon>Pseudomonadota</taxon>
        <taxon>Alphaproteobacteria</taxon>
        <taxon>Sphingomonadales</taxon>
        <taxon>Sphingomonadaceae</taxon>
        <taxon>Sphingomonas</taxon>
    </lineage>
</organism>
<sequence>MIALALLLAQAAPEPGVFTHGPWQGRCYRDGYMAGLDHELCRATLAGPVTITFERDATSMVFRATAEGCDPLTLNMDPPPATLAPEKFAKTMAVMLQLSLKSSMGSCKAKAPKIDVAPLSAIIAETSGLAARN</sequence>
<dbReference type="RefSeq" id="WP_183995710.1">
    <property type="nucleotide sequence ID" value="NZ_JACIEH010000001.1"/>
</dbReference>
<reference evidence="1 2" key="1">
    <citation type="submission" date="2020-08" db="EMBL/GenBank/DDBJ databases">
        <title>Genomic Encyclopedia of Type Strains, Phase IV (KMG-IV): sequencing the most valuable type-strain genomes for metagenomic binning, comparative biology and taxonomic classification.</title>
        <authorList>
            <person name="Goeker M."/>
        </authorList>
    </citation>
    <scope>NUCLEOTIDE SEQUENCE [LARGE SCALE GENOMIC DNA]</scope>
    <source>
        <strain evidence="1 2">DSM 101806</strain>
    </source>
</reference>
<evidence type="ECO:0000313" key="2">
    <source>
        <dbReference type="Proteomes" id="UP000557392"/>
    </source>
</evidence>